<dbReference type="GO" id="GO:0030883">
    <property type="term" value="F:endogenous lipid antigen binding"/>
    <property type="evidence" value="ECO:0007669"/>
    <property type="project" value="TreeGrafter"/>
</dbReference>
<dbReference type="GeneID" id="102043156"/>
<dbReference type="GO" id="GO:0030884">
    <property type="term" value="F:exogenous lipid antigen binding"/>
    <property type="evidence" value="ECO:0007669"/>
    <property type="project" value="TreeGrafter"/>
</dbReference>
<dbReference type="SMART" id="SM00407">
    <property type="entry name" value="IGc1"/>
    <property type="match status" value="1"/>
</dbReference>
<feature type="chain" id="PRO_5026848767" evidence="3">
    <location>
        <begin position="24"/>
        <end position="353"/>
    </location>
</feature>
<dbReference type="GO" id="GO:0005615">
    <property type="term" value="C:extracellular space"/>
    <property type="evidence" value="ECO:0007669"/>
    <property type="project" value="TreeGrafter"/>
</dbReference>
<dbReference type="SUPFAM" id="SSF48726">
    <property type="entry name" value="Immunoglobulin"/>
    <property type="match status" value="1"/>
</dbReference>
<dbReference type="GO" id="GO:0001916">
    <property type="term" value="P:positive regulation of T cell mediated cytotoxicity"/>
    <property type="evidence" value="ECO:0007669"/>
    <property type="project" value="TreeGrafter"/>
</dbReference>
<dbReference type="RefSeq" id="XP_005428917.2">
    <property type="nucleotide sequence ID" value="XM_005428860.2"/>
</dbReference>
<evidence type="ECO:0000313" key="6">
    <source>
        <dbReference type="RefSeq" id="XP_005428917.2"/>
    </source>
</evidence>
<keyword evidence="2" id="KW-0812">Transmembrane</keyword>
<feature type="transmembrane region" description="Helical" evidence="2">
    <location>
        <begin position="306"/>
        <end position="331"/>
    </location>
</feature>
<dbReference type="GO" id="GO:0071723">
    <property type="term" value="F:lipopeptide binding"/>
    <property type="evidence" value="ECO:0007669"/>
    <property type="project" value="TreeGrafter"/>
</dbReference>
<protein>
    <submittedName>
        <fullName evidence="6">T-cell surface glycoprotein CD1b-3</fullName>
    </submittedName>
</protein>
<dbReference type="PANTHER" id="PTHR16675:SF160">
    <property type="entry name" value="T-CELL SURFACE GLYCOPROTEIN CD1A"/>
    <property type="match status" value="1"/>
</dbReference>
<accession>A0A6I9HR45</accession>
<dbReference type="PANTHER" id="PTHR16675">
    <property type="entry name" value="MHC CLASS I-RELATED"/>
    <property type="match status" value="1"/>
</dbReference>
<gene>
    <name evidence="6" type="primary">LOC102043156</name>
</gene>
<sequence>MQSPCCCLLSLLLYLFFLSGTWANLEGTFTVRLLQTTTFQNTSFADTEGLGLLEDIELGSLDKHTWSIRFCQPWVRPALPRADWDTIENLLMIYLQQFNHLINEGAMQKDIPYPFVVQCTAGCMLYPNRTSLAFGYVGYNGQDFLSFDTKNFTWTLSQDTELSQYVQSFLQNYTALSELVETLFNDTCVDDMEVLLHYGRAALERQELPVATVFARTPSLDQLLLVCHVTGFYPRPISVAWLRDGQEVPPGPVLNTSTILPNADLTYQLRSVLAVAPRDGHSYVCRVRHHSLGTRSLLIPWGNSEVVVITGLMARLLAAMAVGAMSVLWVWRQRKHQQIEESESRNSILSKEA</sequence>
<dbReference type="GO" id="GO:0009897">
    <property type="term" value="C:external side of plasma membrane"/>
    <property type="evidence" value="ECO:0007669"/>
    <property type="project" value="TreeGrafter"/>
</dbReference>
<dbReference type="InterPro" id="IPR011161">
    <property type="entry name" value="MHC_I-like_Ag-recog"/>
</dbReference>
<dbReference type="GO" id="GO:0048007">
    <property type="term" value="P:antigen processing and presentation, exogenous lipid antigen via MHC class Ib"/>
    <property type="evidence" value="ECO:0007669"/>
    <property type="project" value="TreeGrafter"/>
</dbReference>
<keyword evidence="5" id="KW-1185">Reference proteome</keyword>
<name>A0A6I9HR45_GEOFO</name>
<evidence type="ECO:0000256" key="3">
    <source>
        <dbReference type="SAM" id="SignalP"/>
    </source>
</evidence>
<dbReference type="OrthoDB" id="8890485at2759"/>
<dbReference type="InterPro" id="IPR011162">
    <property type="entry name" value="MHC_I/II-like_Ag-recog"/>
</dbReference>
<dbReference type="SUPFAM" id="SSF54452">
    <property type="entry name" value="MHC antigen-recognition domain"/>
    <property type="match status" value="1"/>
</dbReference>
<dbReference type="Pfam" id="PF16497">
    <property type="entry name" value="MHC_I_3"/>
    <property type="match status" value="1"/>
</dbReference>
<dbReference type="InterPro" id="IPR050208">
    <property type="entry name" value="MHC_class-I_related"/>
</dbReference>
<dbReference type="Gene3D" id="3.30.500.10">
    <property type="entry name" value="MHC class I-like antigen recognition-like"/>
    <property type="match status" value="1"/>
</dbReference>
<dbReference type="GO" id="GO:0048006">
    <property type="term" value="P:antigen processing and presentation, endogenous lipid antigen via MHC class Ib"/>
    <property type="evidence" value="ECO:0007669"/>
    <property type="project" value="TreeGrafter"/>
</dbReference>
<feature type="signal peptide" evidence="3">
    <location>
        <begin position="1"/>
        <end position="23"/>
    </location>
</feature>
<keyword evidence="2" id="KW-1133">Transmembrane helix</keyword>
<organism evidence="5 6">
    <name type="scientific">Geospiza fortis</name>
    <name type="common">Medium ground-finch</name>
    <dbReference type="NCBI Taxonomy" id="48883"/>
    <lineage>
        <taxon>Eukaryota</taxon>
        <taxon>Metazoa</taxon>
        <taxon>Chordata</taxon>
        <taxon>Craniata</taxon>
        <taxon>Vertebrata</taxon>
        <taxon>Euteleostomi</taxon>
        <taxon>Archelosauria</taxon>
        <taxon>Archosauria</taxon>
        <taxon>Dinosauria</taxon>
        <taxon>Saurischia</taxon>
        <taxon>Theropoda</taxon>
        <taxon>Coelurosauria</taxon>
        <taxon>Aves</taxon>
        <taxon>Neognathae</taxon>
        <taxon>Neoaves</taxon>
        <taxon>Telluraves</taxon>
        <taxon>Australaves</taxon>
        <taxon>Passeriformes</taxon>
        <taxon>Thraupidae</taxon>
        <taxon>Geospiza</taxon>
    </lineage>
</organism>
<dbReference type="InterPro" id="IPR013783">
    <property type="entry name" value="Ig-like_fold"/>
</dbReference>
<evidence type="ECO:0000313" key="5">
    <source>
        <dbReference type="Proteomes" id="UP000504602"/>
    </source>
</evidence>
<dbReference type="Proteomes" id="UP000504602">
    <property type="component" value="Unplaced"/>
</dbReference>
<reference evidence="6" key="1">
    <citation type="submission" date="2025-08" db="UniProtKB">
        <authorList>
            <consortium name="RefSeq"/>
        </authorList>
    </citation>
    <scope>IDENTIFICATION</scope>
</reference>
<dbReference type="KEGG" id="gfr:102043156"/>
<keyword evidence="3" id="KW-0732">Signal</keyword>
<keyword evidence="1" id="KW-0325">Glycoprotein</keyword>
<dbReference type="InterPro" id="IPR007110">
    <property type="entry name" value="Ig-like_dom"/>
</dbReference>
<proteinExistence type="predicted"/>
<dbReference type="InterPro" id="IPR003597">
    <property type="entry name" value="Ig_C1-set"/>
</dbReference>
<dbReference type="GO" id="GO:0006955">
    <property type="term" value="P:immune response"/>
    <property type="evidence" value="ECO:0007669"/>
    <property type="project" value="TreeGrafter"/>
</dbReference>
<evidence type="ECO:0000256" key="2">
    <source>
        <dbReference type="SAM" id="Phobius"/>
    </source>
</evidence>
<dbReference type="Pfam" id="PF07654">
    <property type="entry name" value="C1-set"/>
    <property type="match status" value="1"/>
</dbReference>
<dbReference type="PROSITE" id="PS00290">
    <property type="entry name" value="IG_MHC"/>
    <property type="match status" value="1"/>
</dbReference>
<dbReference type="PROSITE" id="PS50835">
    <property type="entry name" value="IG_LIKE"/>
    <property type="match status" value="1"/>
</dbReference>
<dbReference type="InterPro" id="IPR037055">
    <property type="entry name" value="MHC_I-like_Ag-recog_sf"/>
</dbReference>
<dbReference type="InterPro" id="IPR003006">
    <property type="entry name" value="Ig/MHC_CS"/>
</dbReference>
<evidence type="ECO:0000259" key="4">
    <source>
        <dbReference type="PROSITE" id="PS50835"/>
    </source>
</evidence>
<evidence type="ECO:0000256" key="1">
    <source>
        <dbReference type="ARBA" id="ARBA00023180"/>
    </source>
</evidence>
<keyword evidence="2" id="KW-0472">Membrane</keyword>
<dbReference type="Gene3D" id="2.60.40.10">
    <property type="entry name" value="Immunoglobulins"/>
    <property type="match status" value="1"/>
</dbReference>
<dbReference type="InParanoid" id="A0A6I9HR45"/>
<dbReference type="InterPro" id="IPR036179">
    <property type="entry name" value="Ig-like_dom_sf"/>
</dbReference>
<dbReference type="AlphaFoldDB" id="A0A6I9HR45"/>
<feature type="domain" description="Ig-like" evidence="4">
    <location>
        <begin position="209"/>
        <end position="289"/>
    </location>
</feature>